<dbReference type="PANTHER" id="PTHR34203">
    <property type="entry name" value="METHYLTRANSFERASE, FKBM FAMILY PROTEIN"/>
    <property type="match status" value="1"/>
</dbReference>
<sequence>MLNELRRNAVDVRTFGLGILGRHLSRSARWSGHLRGIGRVSLRPAQSDTAAFRQVFAGREYDLSDTPGIQARVDAAYAAMLAAGETPVILDAGANVGASALWFARRYPRARIVAVEPDPGNFAVLSDNVRDHAMIEPVHAAIGAEPGFVAVDPMWAGWAARTTRAEEGVPVVTVQDCCKAGKLFIAKIDIEGFEKDLFASNTGWIEEAAVVAVEPHDWLMPGEFTSRHFLTELSKHPFEVVIKGENLIFVR</sequence>
<dbReference type="SUPFAM" id="SSF53335">
    <property type="entry name" value="S-adenosyl-L-methionine-dependent methyltransferases"/>
    <property type="match status" value="1"/>
</dbReference>
<dbReference type="Pfam" id="PF05050">
    <property type="entry name" value="Methyltransf_21"/>
    <property type="match status" value="1"/>
</dbReference>
<evidence type="ECO:0000313" key="3">
    <source>
        <dbReference type="Proteomes" id="UP001424459"/>
    </source>
</evidence>
<dbReference type="InterPro" id="IPR029063">
    <property type="entry name" value="SAM-dependent_MTases_sf"/>
</dbReference>
<proteinExistence type="predicted"/>
<evidence type="ECO:0000313" key="2">
    <source>
        <dbReference type="EMBL" id="GAA4042663.1"/>
    </source>
</evidence>
<evidence type="ECO:0000259" key="1">
    <source>
        <dbReference type="Pfam" id="PF05050"/>
    </source>
</evidence>
<gene>
    <name evidence="2" type="ORF">GCM10022281_24810</name>
</gene>
<dbReference type="Proteomes" id="UP001424459">
    <property type="component" value="Unassembled WGS sequence"/>
</dbReference>
<accession>A0ABP7UG31</accession>
<dbReference type="EMBL" id="BAABBR010000001">
    <property type="protein sequence ID" value="GAA4042663.1"/>
    <property type="molecule type" value="Genomic_DNA"/>
</dbReference>
<dbReference type="Gene3D" id="3.40.50.150">
    <property type="entry name" value="Vaccinia Virus protein VP39"/>
    <property type="match status" value="1"/>
</dbReference>
<name>A0ABP7UG31_9SPHN</name>
<dbReference type="NCBIfam" id="TIGR01444">
    <property type="entry name" value="fkbM_fam"/>
    <property type="match status" value="1"/>
</dbReference>
<protein>
    <recommendedName>
        <fullName evidence="1">Methyltransferase FkbM domain-containing protein</fullName>
    </recommendedName>
</protein>
<reference evidence="3" key="1">
    <citation type="journal article" date="2019" name="Int. J. Syst. Evol. Microbiol.">
        <title>The Global Catalogue of Microorganisms (GCM) 10K type strain sequencing project: providing services to taxonomists for standard genome sequencing and annotation.</title>
        <authorList>
            <consortium name="The Broad Institute Genomics Platform"/>
            <consortium name="The Broad Institute Genome Sequencing Center for Infectious Disease"/>
            <person name="Wu L."/>
            <person name="Ma J."/>
        </authorList>
    </citation>
    <scope>NUCLEOTIDE SEQUENCE [LARGE SCALE GENOMIC DNA]</scope>
    <source>
        <strain evidence="3">JCM 17564</strain>
    </source>
</reference>
<dbReference type="PANTHER" id="PTHR34203:SF15">
    <property type="entry name" value="SLL1173 PROTEIN"/>
    <property type="match status" value="1"/>
</dbReference>
<feature type="domain" description="Methyltransferase FkbM" evidence="1">
    <location>
        <begin position="91"/>
        <end position="200"/>
    </location>
</feature>
<organism evidence="2 3">
    <name type="scientific">Sphingomonas rosea</name>
    <dbReference type="NCBI Taxonomy" id="335605"/>
    <lineage>
        <taxon>Bacteria</taxon>
        <taxon>Pseudomonadati</taxon>
        <taxon>Pseudomonadota</taxon>
        <taxon>Alphaproteobacteria</taxon>
        <taxon>Sphingomonadales</taxon>
        <taxon>Sphingomonadaceae</taxon>
        <taxon>Sphingomonas</taxon>
    </lineage>
</organism>
<dbReference type="InterPro" id="IPR052514">
    <property type="entry name" value="SAM-dependent_MTase"/>
</dbReference>
<keyword evidence="3" id="KW-1185">Reference proteome</keyword>
<comment type="caution">
    <text evidence="2">The sequence shown here is derived from an EMBL/GenBank/DDBJ whole genome shotgun (WGS) entry which is preliminary data.</text>
</comment>
<dbReference type="InterPro" id="IPR006342">
    <property type="entry name" value="FkbM_mtfrase"/>
</dbReference>